<proteinExistence type="predicted"/>
<organism evidence="1 2">
    <name type="scientific">Streptomyces inusitatus</name>
    <dbReference type="NCBI Taxonomy" id="68221"/>
    <lineage>
        <taxon>Bacteria</taxon>
        <taxon>Bacillati</taxon>
        <taxon>Actinomycetota</taxon>
        <taxon>Actinomycetes</taxon>
        <taxon>Kitasatosporales</taxon>
        <taxon>Streptomycetaceae</taxon>
        <taxon>Streptomyces</taxon>
    </lineage>
</organism>
<dbReference type="EMBL" id="BMWG01000001">
    <property type="protein sequence ID" value="GGZ16111.1"/>
    <property type="molecule type" value="Genomic_DNA"/>
</dbReference>
<dbReference type="AlphaFoldDB" id="A0A918PNU1"/>
<sequence>MIEPSKRSMILDIIDYPGRRPEAHIADLKLESEGFGTHYPLARGARTGAAAVARAESLFAARPHQDGGVAAVLGYCAASGLSAYYAEIAAGETGEPPLLICFDPSPCTVDDIQDCYLTAYRQIEEDAPGAAPSPVDTTALVDRPDLLIETVREDLVRRMVRTLAADGVTDDAVAELVAQTVDGTHISWIRYLLACRDARPSARGGRTLKVVSRGHTGGPEWLDGGDVLTVRVDCDRAGLLRHPDTRSAVLGFLRGGGTSD</sequence>
<reference evidence="1" key="1">
    <citation type="journal article" date="2014" name="Int. J. Syst. Evol. Microbiol.">
        <title>Complete genome sequence of Corynebacterium casei LMG S-19264T (=DSM 44701T), isolated from a smear-ripened cheese.</title>
        <authorList>
            <consortium name="US DOE Joint Genome Institute (JGI-PGF)"/>
            <person name="Walter F."/>
            <person name="Albersmeier A."/>
            <person name="Kalinowski J."/>
            <person name="Ruckert C."/>
        </authorList>
    </citation>
    <scope>NUCLEOTIDE SEQUENCE</scope>
    <source>
        <strain evidence="1">JCM 4988</strain>
    </source>
</reference>
<dbReference type="RefSeq" id="WP_190121197.1">
    <property type="nucleotide sequence ID" value="NZ_BMWG01000001.1"/>
</dbReference>
<comment type="caution">
    <text evidence="1">The sequence shown here is derived from an EMBL/GenBank/DDBJ whole genome shotgun (WGS) entry which is preliminary data.</text>
</comment>
<gene>
    <name evidence="1" type="ORF">GCM10010387_05750</name>
</gene>
<dbReference type="Proteomes" id="UP000630936">
    <property type="component" value="Unassembled WGS sequence"/>
</dbReference>
<keyword evidence="2" id="KW-1185">Reference proteome</keyword>
<evidence type="ECO:0000313" key="2">
    <source>
        <dbReference type="Proteomes" id="UP000630936"/>
    </source>
</evidence>
<accession>A0A918PNU1</accession>
<name>A0A918PNU1_9ACTN</name>
<protein>
    <submittedName>
        <fullName evidence="1">Uncharacterized protein</fullName>
    </submittedName>
</protein>
<reference evidence="1" key="2">
    <citation type="submission" date="2020-09" db="EMBL/GenBank/DDBJ databases">
        <authorList>
            <person name="Sun Q."/>
            <person name="Ohkuma M."/>
        </authorList>
    </citation>
    <scope>NUCLEOTIDE SEQUENCE</scope>
    <source>
        <strain evidence="1">JCM 4988</strain>
    </source>
</reference>
<evidence type="ECO:0000313" key="1">
    <source>
        <dbReference type="EMBL" id="GGZ16111.1"/>
    </source>
</evidence>